<feature type="transmembrane region" description="Helical" evidence="2">
    <location>
        <begin position="557"/>
        <end position="580"/>
    </location>
</feature>
<dbReference type="STRING" id="1036612.A0A1L9T6C1"/>
<evidence type="ECO:0000313" key="3">
    <source>
        <dbReference type="EMBL" id="OJJ54957.1"/>
    </source>
</evidence>
<dbReference type="GeneID" id="63763849"/>
<feature type="compositionally biased region" description="Basic and acidic residues" evidence="1">
    <location>
        <begin position="54"/>
        <end position="67"/>
    </location>
</feature>
<accession>A0A1L9T6C1</accession>
<dbReference type="OrthoDB" id="5376804at2759"/>
<proteinExistence type="predicted"/>
<protein>
    <submittedName>
        <fullName evidence="3">Uncharacterized protein</fullName>
    </submittedName>
</protein>
<dbReference type="InterPro" id="IPR021514">
    <property type="entry name" value="DUF3176"/>
</dbReference>
<dbReference type="EMBL" id="KV878593">
    <property type="protein sequence ID" value="OJJ54957.1"/>
    <property type="molecule type" value="Genomic_DNA"/>
</dbReference>
<dbReference type="Proteomes" id="UP000184356">
    <property type="component" value="Unassembled WGS sequence"/>
</dbReference>
<organism evidence="3 4">
    <name type="scientific">Aspergillus sydowii CBS 593.65</name>
    <dbReference type="NCBI Taxonomy" id="1036612"/>
    <lineage>
        <taxon>Eukaryota</taxon>
        <taxon>Fungi</taxon>
        <taxon>Dikarya</taxon>
        <taxon>Ascomycota</taxon>
        <taxon>Pezizomycotina</taxon>
        <taxon>Eurotiomycetes</taxon>
        <taxon>Eurotiomycetidae</taxon>
        <taxon>Eurotiales</taxon>
        <taxon>Aspergillaceae</taxon>
        <taxon>Aspergillus</taxon>
        <taxon>Aspergillus subgen. Nidulantes</taxon>
    </lineage>
</organism>
<evidence type="ECO:0000256" key="1">
    <source>
        <dbReference type="SAM" id="MobiDB-lite"/>
    </source>
</evidence>
<dbReference type="AlphaFoldDB" id="A0A1L9T6C1"/>
<dbReference type="VEuPathDB" id="FungiDB:ASPSYDRAFT_49107"/>
<dbReference type="Pfam" id="PF11374">
    <property type="entry name" value="DUF3176"/>
    <property type="match status" value="1"/>
</dbReference>
<dbReference type="RefSeq" id="XP_040698763.1">
    <property type="nucleotide sequence ID" value="XM_040847776.1"/>
</dbReference>
<evidence type="ECO:0000313" key="4">
    <source>
        <dbReference type="Proteomes" id="UP000184356"/>
    </source>
</evidence>
<dbReference type="PANTHER" id="PTHR35394:SF5">
    <property type="entry name" value="DUF3176 DOMAIN-CONTAINING PROTEIN"/>
    <property type="match status" value="1"/>
</dbReference>
<feature type="transmembrane region" description="Helical" evidence="2">
    <location>
        <begin position="75"/>
        <end position="96"/>
    </location>
</feature>
<keyword evidence="2" id="KW-0812">Transmembrane</keyword>
<sequence>MPSRSPSSASRDGLSRPDLGFERFEYLASPREPAHSSSSGTETGLPETHNTHVHGRDPQKDTKPKRPGYDWDGSWAWEIASVALSVVGIALLVAFLVTINNTPYGDWQYTASPNTVVSIIVTITKAALFVPVSSCLGQLKWNLFQSPVPLYHMQVLDQASRGPWGSLEVLLRGIFGSKTGILTYVGASLTILALAVDPFAQQILTFPSRTVPALNATAFTQTSHSWYSTVSDVVYELPPRLLTAVLSGLMQTHSPLEPQCDAMSCEFPEFVALGLCSKCEDVTARTSQKCGVPEHSSFEDPTGTYYHPAFNDIPLDCNYQSPSNFSFHFGAPQLTQLGDLNRPELSEYENIWLDMRYWSSRPMEGNPILDIEDPITSLIEIDYTNPVPYTISNATAPPLKPLVTECAVYFCERRYAATSYRPGDQRSHPGRVIETQQLIGPDAETQNRTRFVTGGYQLKRPNGSANPSKDPKYSIDKVSFTSFNATLANLFNSTVVIGGEVSTSDTLKLATILRRGNFSQLLDSMSTSVTDTIRTNDYGITVSGEGRRDETFIHVRWPWIILPVVVTLGSIGLLLGTAIGSKKKKVALWKCMVLPLITSHLDTTPENGIASVRRVDGMTDMSKKMRAVVVQDDGPITFKEKEN</sequence>
<keyword evidence="4" id="KW-1185">Reference proteome</keyword>
<dbReference type="PANTHER" id="PTHR35394">
    <property type="entry name" value="DUF3176 DOMAIN-CONTAINING PROTEIN"/>
    <property type="match status" value="1"/>
</dbReference>
<reference evidence="4" key="1">
    <citation type="journal article" date="2017" name="Genome Biol.">
        <title>Comparative genomics reveals high biological diversity and specific adaptations in the industrially and medically important fungal genus Aspergillus.</title>
        <authorList>
            <person name="de Vries R.P."/>
            <person name="Riley R."/>
            <person name="Wiebenga A."/>
            <person name="Aguilar-Osorio G."/>
            <person name="Amillis S."/>
            <person name="Uchima C.A."/>
            <person name="Anderluh G."/>
            <person name="Asadollahi M."/>
            <person name="Askin M."/>
            <person name="Barry K."/>
            <person name="Battaglia E."/>
            <person name="Bayram O."/>
            <person name="Benocci T."/>
            <person name="Braus-Stromeyer S.A."/>
            <person name="Caldana C."/>
            <person name="Canovas D."/>
            <person name="Cerqueira G.C."/>
            <person name="Chen F."/>
            <person name="Chen W."/>
            <person name="Choi C."/>
            <person name="Clum A."/>
            <person name="Dos Santos R.A."/>
            <person name="Damasio A.R."/>
            <person name="Diallinas G."/>
            <person name="Emri T."/>
            <person name="Fekete E."/>
            <person name="Flipphi M."/>
            <person name="Freyberg S."/>
            <person name="Gallo A."/>
            <person name="Gournas C."/>
            <person name="Habgood R."/>
            <person name="Hainaut M."/>
            <person name="Harispe M.L."/>
            <person name="Henrissat B."/>
            <person name="Hilden K.S."/>
            <person name="Hope R."/>
            <person name="Hossain A."/>
            <person name="Karabika E."/>
            <person name="Karaffa L."/>
            <person name="Karanyi Z."/>
            <person name="Krasevec N."/>
            <person name="Kuo A."/>
            <person name="Kusch H."/>
            <person name="LaButti K."/>
            <person name="Lagendijk E.L."/>
            <person name="Lapidus A."/>
            <person name="Levasseur A."/>
            <person name="Lindquist E."/>
            <person name="Lipzen A."/>
            <person name="Logrieco A.F."/>
            <person name="MacCabe A."/>
            <person name="Maekelae M.R."/>
            <person name="Malavazi I."/>
            <person name="Melin P."/>
            <person name="Meyer V."/>
            <person name="Mielnichuk N."/>
            <person name="Miskei M."/>
            <person name="Molnar A.P."/>
            <person name="Mule G."/>
            <person name="Ngan C.Y."/>
            <person name="Orejas M."/>
            <person name="Orosz E."/>
            <person name="Ouedraogo J.P."/>
            <person name="Overkamp K.M."/>
            <person name="Park H.-S."/>
            <person name="Perrone G."/>
            <person name="Piumi F."/>
            <person name="Punt P.J."/>
            <person name="Ram A.F."/>
            <person name="Ramon A."/>
            <person name="Rauscher S."/>
            <person name="Record E."/>
            <person name="Riano-Pachon D.M."/>
            <person name="Robert V."/>
            <person name="Roehrig J."/>
            <person name="Ruller R."/>
            <person name="Salamov A."/>
            <person name="Salih N.S."/>
            <person name="Samson R.A."/>
            <person name="Sandor E."/>
            <person name="Sanguinetti M."/>
            <person name="Schuetze T."/>
            <person name="Sepcic K."/>
            <person name="Shelest E."/>
            <person name="Sherlock G."/>
            <person name="Sophianopoulou V."/>
            <person name="Squina F.M."/>
            <person name="Sun H."/>
            <person name="Susca A."/>
            <person name="Todd R.B."/>
            <person name="Tsang A."/>
            <person name="Unkles S.E."/>
            <person name="van de Wiele N."/>
            <person name="van Rossen-Uffink D."/>
            <person name="Oliveira J.V."/>
            <person name="Vesth T.C."/>
            <person name="Visser J."/>
            <person name="Yu J.-H."/>
            <person name="Zhou M."/>
            <person name="Andersen M.R."/>
            <person name="Archer D.B."/>
            <person name="Baker S.E."/>
            <person name="Benoit I."/>
            <person name="Brakhage A.A."/>
            <person name="Braus G.H."/>
            <person name="Fischer R."/>
            <person name="Frisvad J.C."/>
            <person name="Goldman G.H."/>
            <person name="Houbraken J."/>
            <person name="Oakley B."/>
            <person name="Pocsi I."/>
            <person name="Scazzocchio C."/>
            <person name="Seiboth B."/>
            <person name="vanKuyk P.A."/>
            <person name="Wortman J."/>
            <person name="Dyer P.S."/>
            <person name="Grigoriev I.V."/>
        </authorList>
    </citation>
    <scope>NUCLEOTIDE SEQUENCE [LARGE SCALE GENOMIC DNA]</scope>
    <source>
        <strain evidence="4">CBS 593.65</strain>
    </source>
</reference>
<feature type="transmembrane region" description="Helical" evidence="2">
    <location>
        <begin position="116"/>
        <end position="136"/>
    </location>
</feature>
<evidence type="ECO:0000256" key="2">
    <source>
        <dbReference type="SAM" id="Phobius"/>
    </source>
</evidence>
<gene>
    <name evidence="3" type="ORF">ASPSYDRAFT_49107</name>
</gene>
<name>A0A1L9T6C1_9EURO</name>
<feature type="region of interest" description="Disordered" evidence="1">
    <location>
        <begin position="30"/>
        <end position="67"/>
    </location>
</feature>
<keyword evidence="2" id="KW-1133">Transmembrane helix</keyword>
<keyword evidence="2" id="KW-0472">Membrane</keyword>